<keyword evidence="2" id="KW-1185">Reference proteome</keyword>
<name>A0AAV4NY51_9ARAC</name>
<reference evidence="1 2" key="1">
    <citation type="submission" date="2021-06" db="EMBL/GenBank/DDBJ databases">
        <title>Caerostris darwini draft genome.</title>
        <authorList>
            <person name="Kono N."/>
            <person name="Arakawa K."/>
        </authorList>
    </citation>
    <scope>NUCLEOTIDE SEQUENCE [LARGE SCALE GENOMIC DNA]</scope>
</reference>
<gene>
    <name evidence="1" type="primary">AVEN_143261_1</name>
    <name evidence="1" type="ORF">CDAR_437841</name>
</gene>
<evidence type="ECO:0000313" key="1">
    <source>
        <dbReference type="EMBL" id="GIX87987.1"/>
    </source>
</evidence>
<protein>
    <submittedName>
        <fullName evidence="1">Uncharacterized protein</fullName>
    </submittedName>
</protein>
<dbReference type="EMBL" id="BPLQ01002032">
    <property type="protein sequence ID" value="GIX87987.1"/>
    <property type="molecule type" value="Genomic_DNA"/>
</dbReference>
<proteinExistence type="predicted"/>
<dbReference type="AlphaFoldDB" id="A0AAV4NY51"/>
<evidence type="ECO:0000313" key="2">
    <source>
        <dbReference type="Proteomes" id="UP001054837"/>
    </source>
</evidence>
<comment type="caution">
    <text evidence="1">The sequence shown here is derived from an EMBL/GenBank/DDBJ whole genome shotgun (WGS) entry which is preliminary data.</text>
</comment>
<accession>A0AAV4NY51</accession>
<sequence>MGISHGYSHDISHGYGHGINNDYGQGISHDVGLSQGSIYCGVAVTEGPLLVAPAPIVHEGPILVRRPVVVAKELAPTQDHLEKIHYDRITVGKGGYISNGHGIALGIGHGYGHGISHGYGHGISHGYGHGISHGIGLSHGPIYSAIPVSKGISEKAVVYEKAAPIHGHGLYSFQSYQHPYVISQPRAIISAGHGHISGGHAHISGGHGHIADIHGGGGYKKY</sequence>
<dbReference type="SUPFAM" id="SSF56796">
    <property type="entry name" value="Dehydroquinate synthase-like"/>
    <property type="match status" value="1"/>
</dbReference>
<organism evidence="1 2">
    <name type="scientific">Caerostris darwini</name>
    <dbReference type="NCBI Taxonomy" id="1538125"/>
    <lineage>
        <taxon>Eukaryota</taxon>
        <taxon>Metazoa</taxon>
        <taxon>Ecdysozoa</taxon>
        <taxon>Arthropoda</taxon>
        <taxon>Chelicerata</taxon>
        <taxon>Arachnida</taxon>
        <taxon>Araneae</taxon>
        <taxon>Araneomorphae</taxon>
        <taxon>Entelegynae</taxon>
        <taxon>Araneoidea</taxon>
        <taxon>Araneidae</taxon>
        <taxon>Caerostris</taxon>
    </lineage>
</organism>
<dbReference type="Proteomes" id="UP001054837">
    <property type="component" value="Unassembled WGS sequence"/>
</dbReference>